<accession>A0ABZ2YQY5</accession>
<dbReference type="EMBL" id="CP149822">
    <property type="protein sequence ID" value="WZN41254.1"/>
    <property type="molecule type" value="Genomic_DNA"/>
</dbReference>
<evidence type="ECO:0000313" key="2">
    <source>
        <dbReference type="Proteomes" id="UP001485459"/>
    </source>
</evidence>
<dbReference type="RefSeq" id="WP_341836109.1">
    <property type="nucleotide sequence ID" value="NZ_CP149822.1"/>
</dbReference>
<evidence type="ECO:0000313" key="1">
    <source>
        <dbReference type="EMBL" id="WZN41254.1"/>
    </source>
</evidence>
<protein>
    <submittedName>
        <fullName evidence="1">Uncharacterized protein</fullName>
    </submittedName>
</protein>
<dbReference type="Proteomes" id="UP001485459">
    <property type="component" value="Chromosome"/>
</dbReference>
<sequence length="143" mass="16410">MKLYRIVHKSIANLLELDSLTGCDHHSKLPFIRAYDSIAMAVLEHPVGGYLADLPDKFRILEYMLPDGSVEIVKELRYNLYASPREGSPKFGDWAWRFLIKEAALVAQIPSLKWKWGSIYIINPKHPYFDKAGIKEVKPIQTP</sequence>
<gene>
    <name evidence="1" type="ORF">WJU16_25150</name>
</gene>
<organism evidence="1 2">
    <name type="scientific">Chitinophaga pollutisoli</name>
    <dbReference type="NCBI Taxonomy" id="3133966"/>
    <lineage>
        <taxon>Bacteria</taxon>
        <taxon>Pseudomonadati</taxon>
        <taxon>Bacteroidota</taxon>
        <taxon>Chitinophagia</taxon>
        <taxon>Chitinophagales</taxon>
        <taxon>Chitinophagaceae</taxon>
        <taxon>Chitinophaga</taxon>
    </lineage>
</organism>
<keyword evidence="2" id="KW-1185">Reference proteome</keyword>
<proteinExistence type="predicted"/>
<name>A0ABZ2YQY5_9BACT</name>
<reference evidence="2" key="1">
    <citation type="submission" date="2024-03" db="EMBL/GenBank/DDBJ databases">
        <title>Chitinophaga horti sp. nov., isolated from garden soil.</title>
        <authorList>
            <person name="Lee D.S."/>
            <person name="Han D.M."/>
            <person name="Baek J.H."/>
            <person name="Choi D.G."/>
            <person name="Jeon J.H."/>
            <person name="Jeon C.O."/>
        </authorList>
    </citation>
    <scope>NUCLEOTIDE SEQUENCE [LARGE SCALE GENOMIC DNA]</scope>
    <source>
        <strain evidence="2">GPA1</strain>
    </source>
</reference>